<dbReference type="InterPro" id="IPR004638">
    <property type="entry name" value="EmrB-like"/>
</dbReference>
<dbReference type="SUPFAM" id="SSF103473">
    <property type="entry name" value="MFS general substrate transporter"/>
    <property type="match status" value="1"/>
</dbReference>
<dbReference type="InterPro" id="IPR011701">
    <property type="entry name" value="MFS"/>
</dbReference>
<keyword evidence="4 9" id="KW-0812">Transmembrane</keyword>
<evidence type="ECO:0000256" key="1">
    <source>
        <dbReference type="ARBA" id="ARBA00004651"/>
    </source>
</evidence>
<dbReference type="PRINTS" id="PR01036">
    <property type="entry name" value="TCRTETB"/>
</dbReference>
<dbReference type="EMBL" id="BHZD01000001">
    <property type="protein sequence ID" value="GCD44562.1"/>
    <property type="molecule type" value="Genomic_DNA"/>
</dbReference>
<feature type="transmembrane region" description="Helical" evidence="9">
    <location>
        <begin position="204"/>
        <end position="221"/>
    </location>
</feature>
<feature type="transmembrane region" description="Helical" evidence="9">
    <location>
        <begin position="489"/>
        <end position="515"/>
    </location>
</feature>
<dbReference type="InterPro" id="IPR020846">
    <property type="entry name" value="MFS_dom"/>
</dbReference>
<feature type="transmembrane region" description="Helical" evidence="9">
    <location>
        <begin position="263"/>
        <end position="282"/>
    </location>
</feature>
<feature type="domain" description="Major facilitator superfamily (MFS) profile" evidence="10">
    <location>
        <begin position="47"/>
        <end position="519"/>
    </location>
</feature>
<evidence type="ECO:0000259" key="10">
    <source>
        <dbReference type="PROSITE" id="PS50850"/>
    </source>
</evidence>
<comment type="caution">
    <text evidence="11">The sequence shown here is derived from an EMBL/GenBank/DDBJ whole genome shotgun (WGS) entry which is preliminary data.</text>
</comment>
<feature type="transmembrane region" description="Helical" evidence="9">
    <location>
        <begin position="143"/>
        <end position="163"/>
    </location>
</feature>
<keyword evidence="2" id="KW-0813">Transport</keyword>
<feature type="transmembrane region" description="Helical" evidence="9">
    <location>
        <begin position="338"/>
        <end position="360"/>
    </location>
</feature>
<protein>
    <submittedName>
        <fullName evidence="11">MFS transporter</fullName>
    </submittedName>
</protein>
<feature type="transmembrane region" description="Helical" evidence="9">
    <location>
        <begin position="367"/>
        <end position="386"/>
    </location>
</feature>
<name>A0A401W5I4_STREY</name>
<dbReference type="PANTHER" id="PTHR42718:SF46">
    <property type="entry name" value="BLR6921 PROTEIN"/>
    <property type="match status" value="1"/>
</dbReference>
<dbReference type="PANTHER" id="PTHR42718">
    <property type="entry name" value="MAJOR FACILITATOR SUPERFAMILY MULTIDRUG TRANSPORTER MFSC"/>
    <property type="match status" value="1"/>
</dbReference>
<evidence type="ECO:0000256" key="2">
    <source>
        <dbReference type="ARBA" id="ARBA00022448"/>
    </source>
</evidence>
<sequence>MSQGQGQDQNRGQKQDQVRDQVRDQGQRRTVGRAGTAGGPDPRRWWGLVVIAVAQLMVVLDATIVNIALPSAQRELHMSDANRQWVITAYTLAFGGLLLLGGRIADLVGRKRAFIIGLVGFAIASALGGAASGQGLLFGARALQGAFAAVLAPSALSLLTTTFTDGKERSKAFGIYGAIAGGGSAIGLIAGGLLTEYLDWRWCLYVNVPIAVVAIAGAWVFLHDRRGHGEARLDVPGVVLGCGGLVAIVYGCSEAQPRGWGDAMVIGLLVGGVVLLAVFGWWQGRARHPLLPLHIVRDRNRAGAFLTMALAVIAMFGMFLFMTYYLQVVLGYSPVKTGLAFLPITAAIIVGSTQISARLLHHLPPRVLMVPGAVFAAAGLFWLTTLTAEPAYVSHVLPSELLVGLGMGLIFMPVMSTATAGVAPQDSGVTSATVNTAQQVGGSIGTALLNTIATSTSATYIGTHLATAAREAGGRLTPAMREGVVKDGVVHGFTVAIGWGAGIMLLAGVVAGVLVNGKAPKHGGGAGVGVGAGAE</sequence>
<keyword evidence="5 9" id="KW-1133">Transmembrane helix</keyword>
<feature type="transmembrane region" description="Helical" evidence="9">
    <location>
        <begin position="233"/>
        <end position="251"/>
    </location>
</feature>
<evidence type="ECO:0000256" key="6">
    <source>
        <dbReference type="ARBA" id="ARBA00023136"/>
    </source>
</evidence>
<organism evidence="11 12">
    <name type="scientific">Streptomyces paromomycinus</name>
    <name type="common">Streptomyces rimosus subsp. paromomycinus</name>
    <dbReference type="NCBI Taxonomy" id="92743"/>
    <lineage>
        <taxon>Bacteria</taxon>
        <taxon>Bacillati</taxon>
        <taxon>Actinomycetota</taxon>
        <taxon>Actinomycetes</taxon>
        <taxon>Kitasatosporales</taxon>
        <taxon>Streptomycetaceae</taxon>
        <taxon>Streptomyces</taxon>
    </lineage>
</organism>
<keyword evidence="3" id="KW-1003">Cell membrane</keyword>
<feature type="transmembrane region" description="Helical" evidence="9">
    <location>
        <begin position="45"/>
        <end position="69"/>
    </location>
</feature>
<keyword evidence="12" id="KW-1185">Reference proteome</keyword>
<dbReference type="Pfam" id="PF07690">
    <property type="entry name" value="MFS_1"/>
    <property type="match status" value="1"/>
</dbReference>
<feature type="compositionally biased region" description="Polar residues" evidence="8">
    <location>
        <begin position="1"/>
        <end position="10"/>
    </location>
</feature>
<dbReference type="InterPro" id="IPR036259">
    <property type="entry name" value="MFS_trans_sf"/>
</dbReference>
<feature type="transmembrane region" description="Helical" evidence="9">
    <location>
        <begin position="113"/>
        <end position="131"/>
    </location>
</feature>
<evidence type="ECO:0000256" key="7">
    <source>
        <dbReference type="ARBA" id="ARBA00023251"/>
    </source>
</evidence>
<feature type="region of interest" description="Disordered" evidence="8">
    <location>
        <begin position="1"/>
        <end position="38"/>
    </location>
</feature>
<dbReference type="Proteomes" id="UP000286746">
    <property type="component" value="Unassembled WGS sequence"/>
</dbReference>
<evidence type="ECO:0000313" key="12">
    <source>
        <dbReference type="Proteomes" id="UP000286746"/>
    </source>
</evidence>
<dbReference type="GO" id="GO:0046677">
    <property type="term" value="P:response to antibiotic"/>
    <property type="evidence" value="ECO:0007669"/>
    <property type="project" value="UniProtKB-KW"/>
</dbReference>
<evidence type="ECO:0000256" key="8">
    <source>
        <dbReference type="SAM" id="MobiDB-lite"/>
    </source>
</evidence>
<comment type="subcellular location">
    <subcellularLocation>
        <location evidence="1">Cell membrane</location>
        <topology evidence="1">Multi-pass membrane protein</topology>
    </subcellularLocation>
</comment>
<gene>
    <name evidence="11" type="ORF">GKJPGBOP_04262</name>
</gene>
<keyword evidence="7" id="KW-0046">Antibiotic resistance</keyword>
<dbReference type="AlphaFoldDB" id="A0A401W5I4"/>
<dbReference type="PROSITE" id="PS00216">
    <property type="entry name" value="SUGAR_TRANSPORT_1"/>
    <property type="match status" value="1"/>
</dbReference>
<feature type="compositionally biased region" description="Basic and acidic residues" evidence="8">
    <location>
        <begin position="11"/>
        <end position="27"/>
    </location>
</feature>
<evidence type="ECO:0000313" key="11">
    <source>
        <dbReference type="EMBL" id="GCD44562.1"/>
    </source>
</evidence>
<evidence type="ECO:0000256" key="9">
    <source>
        <dbReference type="SAM" id="Phobius"/>
    </source>
</evidence>
<dbReference type="Gene3D" id="1.20.1250.20">
    <property type="entry name" value="MFS general substrate transporter like domains"/>
    <property type="match status" value="1"/>
</dbReference>
<feature type="transmembrane region" description="Helical" evidence="9">
    <location>
        <begin position="303"/>
        <end position="326"/>
    </location>
</feature>
<dbReference type="Gene3D" id="1.20.1720.10">
    <property type="entry name" value="Multidrug resistance protein D"/>
    <property type="match status" value="1"/>
</dbReference>
<evidence type="ECO:0000256" key="5">
    <source>
        <dbReference type="ARBA" id="ARBA00022989"/>
    </source>
</evidence>
<dbReference type="InterPro" id="IPR005829">
    <property type="entry name" value="Sugar_transporter_CS"/>
</dbReference>
<keyword evidence="6 9" id="KW-0472">Membrane</keyword>
<feature type="transmembrane region" description="Helical" evidence="9">
    <location>
        <begin position="84"/>
        <end position="101"/>
    </location>
</feature>
<evidence type="ECO:0000256" key="4">
    <source>
        <dbReference type="ARBA" id="ARBA00022692"/>
    </source>
</evidence>
<evidence type="ECO:0000256" key="3">
    <source>
        <dbReference type="ARBA" id="ARBA00022475"/>
    </source>
</evidence>
<feature type="transmembrane region" description="Helical" evidence="9">
    <location>
        <begin position="175"/>
        <end position="198"/>
    </location>
</feature>
<dbReference type="GO" id="GO:0022857">
    <property type="term" value="F:transmembrane transporter activity"/>
    <property type="evidence" value="ECO:0007669"/>
    <property type="project" value="InterPro"/>
</dbReference>
<dbReference type="PROSITE" id="PS50850">
    <property type="entry name" value="MFS"/>
    <property type="match status" value="1"/>
</dbReference>
<dbReference type="NCBIfam" id="TIGR00711">
    <property type="entry name" value="efflux_EmrB"/>
    <property type="match status" value="1"/>
</dbReference>
<reference evidence="11 12" key="1">
    <citation type="submission" date="2018-11" db="EMBL/GenBank/DDBJ databases">
        <title>Whole genome sequence of Streptomyces paromomycinus NBRC 15454(T).</title>
        <authorList>
            <person name="Komaki H."/>
            <person name="Tamura T."/>
        </authorList>
    </citation>
    <scope>NUCLEOTIDE SEQUENCE [LARGE SCALE GENOMIC DNA]</scope>
    <source>
        <strain evidence="11 12">NBRC 15454</strain>
    </source>
</reference>
<dbReference type="GO" id="GO:0005886">
    <property type="term" value="C:plasma membrane"/>
    <property type="evidence" value="ECO:0007669"/>
    <property type="project" value="UniProtKB-SubCell"/>
</dbReference>
<accession>A0A401W5I4</accession>
<dbReference type="CDD" id="cd17321">
    <property type="entry name" value="MFS_MMR_MDR_like"/>
    <property type="match status" value="1"/>
</dbReference>
<proteinExistence type="predicted"/>